<feature type="coiled-coil region" evidence="10">
    <location>
        <begin position="201"/>
        <end position="235"/>
    </location>
</feature>
<evidence type="ECO:0000256" key="5">
    <source>
        <dbReference type="ARBA" id="ARBA00022679"/>
    </source>
</evidence>
<dbReference type="Pfam" id="PF00512">
    <property type="entry name" value="HisKA"/>
    <property type="match status" value="1"/>
</dbReference>
<evidence type="ECO:0000256" key="4">
    <source>
        <dbReference type="ARBA" id="ARBA00022553"/>
    </source>
</evidence>
<evidence type="ECO:0000256" key="10">
    <source>
        <dbReference type="SAM" id="Coils"/>
    </source>
</evidence>
<accession>A0A941ISV9</accession>
<comment type="subcellular location">
    <subcellularLocation>
        <location evidence="2">Cell membrane</location>
    </subcellularLocation>
</comment>
<protein>
    <recommendedName>
        <fullName evidence="9">Sensor-like histidine kinase SenX3</fullName>
        <ecNumber evidence="3">2.7.13.3</ecNumber>
    </recommendedName>
</protein>
<dbReference type="InterPro" id="IPR050351">
    <property type="entry name" value="BphY/WalK/GraS-like"/>
</dbReference>
<keyword evidence="6" id="KW-0418">Kinase</keyword>
<keyword evidence="7" id="KW-0902">Two-component regulatory system</keyword>
<name>A0A941ISV9_9ACTN</name>
<feature type="domain" description="PAC" evidence="14">
    <location>
        <begin position="162"/>
        <end position="213"/>
    </location>
</feature>
<evidence type="ECO:0000256" key="1">
    <source>
        <dbReference type="ARBA" id="ARBA00000085"/>
    </source>
</evidence>
<dbReference type="NCBIfam" id="TIGR00229">
    <property type="entry name" value="sensory_box"/>
    <property type="match status" value="1"/>
</dbReference>
<dbReference type="InterPro" id="IPR000700">
    <property type="entry name" value="PAS-assoc_C"/>
</dbReference>
<keyword evidence="11" id="KW-0812">Transmembrane</keyword>
<dbReference type="PANTHER" id="PTHR42878:SF15">
    <property type="entry name" value="BACTERIOPHYTOCHROME"/>
    <property type="match status" value="1"/>
</dbReference>
<dbReference type="FunFam" id="1.10.287.130:FF:000070">
    <property type="entry name" value="Histidine kinase sensor protein"/>
    <property type="match status" value="1"/>
</dbReference>
<dbReference type="Gene3D" id="3.30.565.10">
    <property type="entry name" value="Histidine kinase-like ATPase, C-terminal domain"/>
    <property type="match status" value="1"/>
</dbReference>
<dbReference type="AlphaFoldDB" id="A0A941ISV9"/>
<dbReference type="SUPFAM" id="SSF55874">
    <property type="entry name" value="ATPase domain of HSP90 chaperone/DNA topoisomerase II/histidine kinase"/>
    <property type="match status" value="1"/>
</dbReference>
<dbReference type="InterPro" id="IPR000014">
    <property type="entry name" value="PAS"/>
</dbReference>
<evidence type="ECO:0000256" key="3">
    <source>
        <dbReference type="ARBA" id="ARBA00012438"/>
    </source>
</evidence>
<dbReference type="InterPro" id="IPR003661">
    <property type="entry name" value="HisK_dim/P_dom"/>
</dbReference>
<dbReference type="SMART" id="SM00388">
    <property type="entry name" value="HisKA"/>
    <property type="match status" value="1"/>
</dbReference>
<dbReference type="Proteomes" id="UP000675781">
    <property type="component" value="Unassembled WGS sequence"/>
</dbReference>
<dbReference type="GO" id="GO:0005886">
    <property type="term" value="C:plasma membrane"/>
    <property type="evidence" value="ECO:0007669"/>
    <property type="project" value="UniProtKB-SubCell"/>
</dbReference>
<evidence type="ECO:0000259" key="12">
    <source>
        <dbReference type="PROSITE" id="PS50109"/>
    </source>
</evidence>
<dbReference type="EMBL" id="JAGSOG010000166">
    <property type="protein sequence ID" value="MBR7836862.1"/>
    <property type="molecule type" value="Genomic_DNA"/>
</dbReference>
<dbReference type="PROSITE" id="PS50112">
    <property type="entry name" value="PAS"/>
    <property type="match status" value="1"/>
</dbReference>
<evidence type="ECO:0000313" key="16">
    <source>
        <dbReference type="Proteomes" id="UP000675781"/>
    </source>
</evidence>
<dbReference type="SUPFAM" id="SSF55785">
    <property type="entry name" value="PYP-like sensor domain (PAS domain)"/>
    <property type="match status" value="1"/>
</dbReference>
<dbReference type="PROSITE" id="PS50113">
    <property type="entry name" value="PAC"/>
    <property type="match status" value="1"/>
</dbReference>
<dbReference type="Pfam" id="PF08448">
    <property type="entry name" value="PAS_4"/>
    <property type="match status" value="1"/>
</dbReference>
<evidence type="ECO:0000256" key="8">
    <source>
        <dbReference type="ARBA" id="ARBA00023136"/>
    </source>
</evidence>
<dbReference type="CDD" id="cd00082">
    <property type="entry name" value="HisKA"/>
    <property type="match status" value="1"/>
</dbReference>
<dbReference type="Gene3D" id="3.30.450.20">
    <property type="entry name" value="PAS domain"/>
    <property type="match status" value="1"/>
</dbReference>
<dbReference type="GO" id="GO:0007234">
    <property type="term" value="P:osmosensory signaling via phosphorelay pathway"/>
    <property type="evidence" value="ECO:0007669"/>
    <property type="project" value="TreeGrafter"/>
</dbReference>
<dbReference type="InterPro" id="IPR035965">
    <property type="entry name" value="PAS-like_dom_sf"/>
</dbReference>
<keyword evidence="8 11" id="KW-0472">Membrane</keyword>
<dbReference type="InterPro" id="IPR004358">
    <property type="entry name" value="Sig_transdc_His_kin-like_C"/>
</dbReference>
<evidence type="ECO:0000259" key="13">
    <source>
        <dbReference type="PROSITE" id="PS50112"/>
    </source>
</evidence>
<keyword evidence="16" id="KW-1185">Reference proteome</keyword>
<keyword evidence="10" id="KW-0175">Coiled coil</keyword>
<evidence type="ECO:0000256" key="9">
    <source>
        <dbReference type="ARBA" id="ARBA00039401"/>
    </source>
</evidence>
<dbReference type="SUPFAM" id="SSF47384">
    <property type="entry name" value="Homodimeric domain of signal transducing histidine kinase"/>
    <property type="match status" value="1"/>
</dbReference>
<dbReference type="RefSeq" id="WP_212531334.1">
    <property type="nucleotide sequence ID" value="NZ_JAGSOG010000166.1"/>
</dbReference>
<dbReference type="InterPro" id="IPR036890">
    <property type="entry name" value="HATPase_C_sf"/>
</dbReference>
<evidence type="ECO:0000256" key="2">
    <source>
        <dbReference type="ARBA" id="ARBA00004236"/>
    </source>
</evidence>
<dbReference type="GO" id="GO:0030295">
    <property type="term" value="F:protein kinase activator activity"/>
    <property type="evidence" value="ECO:0007669"/>
    <property type="project" value="TreeGrafter"/>
</dbReference>
<dbReference type="InterPro" id="IPR003594">
    <property type="entry name" value="HATPase_dom"/>
</dbReference>
<keyword evidence="4" id="KW-0597">Phosphoprotein</keyword>
<dbReference type="CDD" id="cd00130">
    <property type="entry name" value="PAS"/>
    <property type="match status" value="1"/>
</dbReference>
<comment type="catalytic activity">
    <reaction evidence="1">
        <text>ATP + protein L-histidine = ADP + protein N-phospho-L-histidine.</text>
        <dbReference type="EC" id="2.7.13.3"/>
    </reaction>
</comment>
<dbReference type="EC" id="2.7.13.3" evidence="3"/>
<dbReference type="InterPro" id="IPR013656">
    <property type="entry name" value="PAS_4"/>
</dbReference>
<feature type="transmembrane region" description="Helical" evidence="11">
    <location>
        <begin position="54"/>
        <end position="75"/>
    </location>
</feature>
<sequence length="474" mass="51610">MAREDGRAGQARPIGSSLTSLADRVSGTGLTLLGVGVTMVTLAGLAAVTAEHDVVGDLCLAVVGGFALVAVHFAATWRALCRRSADDATELLEIVDEIGAVVCVRDAEGRYLLVNRQFEQVLRISREKVLGARHQDLFADMVPRPETVLTNDRKALTQGAPVQTQDLVEQADGPHTYFTVRHPVADHSGRVYAVCGISTDITDLMRAEDEVRRLITDLEQRVRERTADLEASTREIDSFTYSVSHDLRTPLRALAGFSEILVEDHADQLDPDGRDYLHRVHAAAERMAATIDALLDLSHVARRELDRRPVDLGDLARDVLADLRVTEPGRQVEVEVGELPVVGDPGLLGLAMQNLVSNAWKFTADRRPARIRIGERESRGERAYYVEDNGTGFDMRYADKLFAPFQRLHGAQYPGTGIGLAIVERVVARHGGHVWAESAKDAGATFFFTLLPDEAAGSVPGPSDTSSESTDPPG</sequence>
<dbReference type="GO" id="GO:0000155">
    <property type="term" value="F:phosphorelay sensor kinase activity"/>
    <property type="evidence" value="ECO:0007669"/>
    <property type="project" value="InterPro"/>
</dbReference>
<evidence type="ECO:0000256" key="6">
    <source>
        <dbReference type="ARBA" id="ARBA00022777"/>
    </source>
</evidence>
<evidence type="ECO:0000256" key="11">
    <source>
        <dbReference type="SAM" id="Phobius"/>
    </source>
</evidence>
<dbReference type="InterPro" id="IPR005467">
    <property type="entry name" value="His_kinase_dom"/>
</dbReference>
<dbReference type="SMART" id="SM00387">
    <property type="entry name" value="HATPase_c"/>
    <property type="match status" value="1"/>
</dbReference>
<feature type="domain" description="PAS" evidence="13">
    <location>
        <begin position="87"/>
        <end position="131"/>
    </location>
</feature>
<dbReference type="PANTHER" id="PTHR42878">
    <property type="entry name" value="TWO-COMPONENT HISTIDINE KINASE"/>
    <property type="match status" value="1"/>
</dbReference>
<dbReference type="FunFam" id="3.30.565.10:FF:000006">
    <property type="entry name" value="Sensor histidine kinase WalK"/>
    <property type="match status" value="1"/>
</dbReference>
<feature type="domain" description="Histidine kinase" evidence="12">
    <location>
        <begin position="242"/>
        <end position="454"/>
    </location>
</feature>
<keyword evidence="5" id="KW-0808">Transferase</keyword>
<dbReference type="InterPro" id="IPR036097">
    <property type="entry name" value="HisK_dim/P_sf"/>
</dbReference>
<evidence type="ECO:0000256" key="7">
    <source>
        <dbReference type="ARBA" id="ARBA00023012"/>
    </source>
</evidence>
<dbReference type="PRINTS" id="PR00344">
    <property type="entry name" value="BCTRLSENSOR"/>
</dbReference>
<dbReference type="Gene3D" id="1.10.287.130">
    <property type="match status" value="1"/>
</dbReference>
<organism evidence="15 16">
    <name type="scientific">Actinospica durhamensis</name>
    <dbReference type="NCBI Taxonomy" id="1508375"/>
    <lineage>
        <taxon>Bacteria</taxon>
        <taxon>Bacillati</taxon>
        <taxon>Actinomycetota</taxon>
        <taxon>Actinomycetes</taxon>
        <taxon>Catenulisporales</taxon>
        <taxon>Actinospicaceae</taxon>
        <taxon>Actinospica</taxon>
    </lineage>
</organism>
<proteinExistence type="predicted"/>
<dbReference type="Pfam" id="PF02518">
    <property type="entry name" value="HATPase_c"/>
    <property type="match status" value="1"/>
</dbReference>
<keyword evidence="11" id="KW-1133">Transmembrane helix</keyword>
<feature type="transmembrane region" description="Helical" evidence="11">
    <location>
        <begin position="30"/>
        <end position="48"/>
    </location>
</feature>
<dbReference type="GO" id="GO:0000156">
    <property type="term" value="F:phosphorelay response regulator activity"/>
    <property type="evidence" value="ECO:0007669"/>
    <property type="project" value="TreeGrafter"/>
</dbReference>
<evidence type="ECO:0000313" key="15">
    <source>
        <dbReference type="EMBL" id="MBR7836862.1"/>
    </source>
</evidence>
<evidence type="ECO:0000259" key="14">
    <source>
        <dbReference type="PROSITE" id="PS50113"/>
    </source>
</evidence>
<reference evidence="15" key="1">
    <citation type="submission" date="2021-04" db="EMBL/GenBank/DDBJ databases">
        <title>Genome based classification of Actinospica acidithermotolerans sp. nov., an actinobacterium isolated from an Indonesian hot spring.</title>
        <authorList>
            <person name="Kusuma A.B."/>
            <person name="Putra K.E."/>
            <person name="Nafisah S."/>
            <person name="Loh J."/>
            <person name="Nouioui I."/>
            <person name="Goodfellow M."/>
        </authorList>
    </citation>
    <scope>NUCLEOTIDE SEQUENCE</scope>
    <source>
        <strain evidence="15">CSCA 57</strain>
    </source>
</reference>
<comment type="caution">
    <text evidence="15">The sequence shown here is derived from an EMBL/GenBank/DDBJ whole genome shotgun (WGS) entry which is preliminary data.</text>
</comment>
<gene>
    <name evidence="15" type="ORF">KDL01_26525</name>
</gene>
<dbReference type="PROSITE" id="PS50109">
    <property type="entry name" value="HIS_KIN"/>
    <property type="match status" value="1"/>
</dbReference>